<reference evidence="1 2" key="1">
    <citation type="journal article" date="2019" name="Sci. Rep.">
        <title>Extended insight into the Mycobacterium chelonae-abscessus complex through whole genome sequencing of Mycobacterium salmoniphilum outbreak and Mycobacterium salmoniphilum-like strains.</title>
        <authorList>
            <person name="Behra P.R.K."/>
            <person name="Das S."/>
            <person name="Pettersson B.M.F."/>
            <person name="Shirreff L."/>
            <person name="DuCote T."/>
            <person name="Jacobsson K.G."/>
            <person name="Ennis D.G."/>
            <person name="Kirsebom L.A."/>
        </authorList>
    </citation>
    <scope>NUCLEOTIDE SEQUENCE [LARGE SCALE GENOMIC DNA]</scope>
    <source>
        <strain evidence="1 2">CCUG 60884</strain>
    </source>
</reference>
<dbReference type="RefSeq" id="WP_134080857.1">
    <property type="nucleotide sequence ID" value="NZ_PECL01000002.1"/>
</dbReference>
<gene>
    <name evidence="1" type="ORF">CCUG60884_00179</name>
</gene>
<protein>
    <submittedName>
        <fullName evidence="1">Uncharacterized protein</fullName>
    </submittedName>
</protein>
<dbReference type="AlphaFoldDB" id="A0A4R8T010"/>
<dbReference type="EMBL" id="PECL01000002">
    <property type="protein sequence ID" value="TEA09189.1"/>
    <property type="molecule type" value="Genomic_DNA"/>
</dbReference>
<name>A0A4R8T010_9MYCO</name>
<organism evidence="1 2">
    <name type="scientific">Mycobacteroides salmoniphilum</name>
    <dbReference type="NCBI Taxonomy" id="404941"/>
    <lineage>
        <taxon>Bacteria</taxon>
        <taxon>Bacillati</taxon>
        <taxon>Actinomycetota</taxon>
        <taxon>Actinomycetes</taxon>
        <taxon>Mycobacteriales</taxon>
        <taxon>Mycobacteriaceae</taxon>
        <taxon>Mycobacteroides</taxon>
    </lineage>
</organism>
<dbReference type="Proteomes" id="UP000294604">
    <property type="component" value="Unassembled WGS sequence"/>
</dbReference>
<proteinExistence type="predicted"/>
<accession>A0A4R8T010</accession>
<comment type="caution">
    <text evidence="1">The sequence shown here is derived from an EMBL/GenBank/DDBJ whole genome shotgun (WGS) entry which is preliminary data.</text>
</comment>
<evidence type="ECO:0000313" key="2">
    <source>
        <dbReference type="Proteomes" id="UP000294604"/>
    </source>
</evidence>
<evidence type="ECO:0000313" key="1">
    <source>
        <dbReference type="EMBL" id="TEA09189.1"/>
    </source>
</evidence>
<sequence length="156" mass="17324">MDADKAIREVIEQMPNFFRLTHKVTIGSGHEHETRVFTQEDIAAHVASTLISKLGDKGCKVVELPTVEMDEYGSRTVRVPISGQAWAYGEVRIDERRDRLVIVDIPSRLPIDDAPSVAAAFLAAHAEARPYRSRWDGGTVQGRQSLVAREQAARST</sequence>